<gene>
    <name evidence="2" type="ORF">P8935_12575</name>
</gene>
<protein>
    <submittedName>
        <fullName evidence="2">Uncharacterized protein</fullName>
    </submittedName>
</protein>
<keyword evidence="1" id="KW-0472">Membrane</keyword>
<feature type="transmembrane region" description="Helical" evidence="1">
    <location>
        <begin position="6"/>
        <end position="24"/>
    </location>
</feature>
<name>A0AAU7DCK0_9BACT</name>
<sequence>MPFVPVMWSIWGLTIIVLALMFLYRSRLSRDEEDQIFLGDSFSHERTAQQAIVAKVAKVQPLIKGSEIVAVVATLFVIGYYVHDIFNQFK</sequence>
<feature type="transmembrane region" description="Helical" evidence="1">
    <location>
        <begin position="65"/>
        <end position="83"/>
    </location>
</feature>
<dbReference type="RefSeq" id="WP_348260637.1">
    <property type="nucleotide sequence ID" value="NZ_CP121196.1"/>
</dbReference>
<proteinExistence type="predicted"/>
<organism evidence="2">
    <name type="scientific">Telmatobacter sp. DSM 110680</name>
    <dbReference type="NCBI Taxonomy" id="3036704"/>
    <lineage>
        <taxon>Bacteria</taxon>
        <taxon>Pseudomonadati</taxon>
        <taxon>Acidobacteriota</taxon>
        <taxon>Terriglobia</taxon>
        <taxon>Terriglobales</taxon>
        <taxon>Acidobacteriaceae</taxon>
        <taxon>Telmatobacter</taxon>
    </lineage>
</organism>
<evidence type="ECO:0000256" key="1">
    <source>
        <dbReference type="SAM" id="Phobius"/>
    </source>
</evidence>
<accession>A0AAU7DCK0</accession>
<dbReference type="AlphaFoldDB" id="A0AAU7DCK0"/>
<keyword evidence="1" id="KW-0812">Transmembrane</keyword>
<evidence type="ECO:0000313" key="2">
    <source>
        <dbReference type="EMBL" id="XBH15404.1"/>
    </source>
</evidence>
<reference evidence="2" key="1">
    <citation type="submission" date="2023-03" db="EMBL/GenBank/DDBJ databases">
        <title>Edaphobacter sp.</title>
        <authorList>
            <person name="Huber K.J."/>
            <person name="Papendorf J."/>
            <person name="Pilke C."/>
            <person name="Bunk B."/>
            <person name="Sproeer C."/>
            <person name="Pester M."/>
        </authorList>
    </citation>
    <scope>NUCLEOTIDE SEQUENCE</scope>
    <source>
        <strain evidence="2">DSM 110680</strain>
    </source>
</reference>
<keyword evidence="1" id="KW-1133">Transmembrane helix</keyword>
<dbReference type="EMBL" id="CP121196">
    <property type="protein sequence ID" value="XBH15404.1"/>
    <property type="molecule type" value="Genomic_DNA"/>
</dbReference>